<dbReference type="GO" id="GO:0030552">
    <property type="term" value="F:cAMP binding"/>
    <property type="evidence" value="ECO:0007669"/>
    <property type="project" value="InterPro"/>
</dbReference>
<dbReference type="Gene3D" id="1.20.1070.10">
    <property type="entry name" value="Rhodopsin 7-helix transmembrane proteins"/>
    <property type="match status" value="1"/>
</dbReference>
<protein>
    <recommendedName>
        <fullName evidence="6">G-protein coupled receptors family 2 profile 2 domain-containing protein</fullName>
    </recommendedName>
</protein>
<dbReference type="Pfam" id="PF05462">
    <property type="entry name" value="Dicty_CAR"/>
    <property type="match status" value="1"/>
</dbReference>
<dbReference type="PRINTS" id="PR00247">
    <property type="entry name" value="GPCRCAMP"/>
</dbReference>
<dbReference type="RefSeq" id="XP_001747498.1">
    <property type="nucleotide sequence ID" value="XM_001747446.1"/>
</dbReference>
<feature type="domain" description="G-protein coupled receptors family 2 profile 2" evidence="6">
    <location>
        <begin position="153"/>
        <end position="405"/>
    </location>
</feature>
<dbReference type="STRING" id="81824.A9V493"/>
<dbReference type="PANTHER" id="PTHR23112:SF43">
    <property type="entry name" value="CYCLIC AMP RECEPTOR-LIKE PROTEIN A"/>
    <property type="match status" value="1"/>
</dbReference>
<evidence type="ECO:0000256" key="2">
    <source>
        <dbReference type="ARBA" id="ARBA00022692"/>
    </source>
</evidence>
<keyword evidence="3 5" id="KW-1133">Transmembrane helix</keyword>
<feature type="transmembrane region" description="Helical" evidence="5">
    <location>
        <begin position="188"/>
        <end position="205"/>
    </location>
</feature>
<evidence type="ECO:0000256" key="4">
    <source>
        <dbReference type="ARBA" id="ARBA00023136"/>
    </source>
</evidence>
<dbReference type="GeneID" id="5892887"/>
<evidence type="ECO:0000256" key="3">
    <source>
        <dbReference type="ARBA" id="ARBA00022989"/>
    </source>
</evidence>
<dbReference type="FunCoup" id="A9V493">
    <property type="interactions" value="34"/>
</dbReference>
<dbReference type="GO" id="GO:0004930">
    <property type="term" value="F:G protein-coupled receptor activity"/>
    <property type="evidence" value="ECO:0000318"/>
    <property type="project" value="GO_Central"/>
</dbReference>
<dbReference type="AlphaFoldDB" id="A9V493"/>
<dbReference type="InterPro" id="IPR000848">
    <property type="entry name" value="GPCR_cAMP"/>
</dbReference>
<dbReference type="PANTHER" id="PTHR23112">
    <property type="entry name" value="G PROTEIN-COUPLED RECEPTOR 157-RELATED"/>
    <property type="match status" value="1"/>
</dbReference>
<proteinExistence type="predicted"/>
<dbReference type="GO" id="GO:0007189">
    <property type="term" value="P:adenylate cyclase-activating G protein-coupled receptor signaling pathway"/>
    <property type="evidence" value="ECO:0000318"/>
    <property type="project" value="GO_Central"/>
</dbReference>
<dbReference type="InParanoid" id="A9V493"/>
<comment type="subcellular location">
    <subcellularLocation>
        <location evidence="1">Membrane</location>
        <topology evidence="1">Multi-pass membrane protein</topology>
    </subcellularLocation>
</comment>
<evidence type="ECO:0000256" key="1">
    <source>
        <dbReference type="ARBA" id="ARBA00004141"/>
    </source>
</evidence>
<feature type="transmembrane region" description="Helical" evidence="5">
    <location>
        <begin position="298"/>
        <end position="318"/>
    </location>
</feature>
<organism evidence="7 8">
    <name type="scientific">Monosiga brevicollis</name>
    <name type="common">Choanoflagellate</name>
    <dbReference type="NCBI Taxonomy" id="81824"/>
    <lineage>
        <taxon>Eukaryota</taxon>
        <taxon>Choanoflagellata</taxon>
        <taxon>Craspedida</taxon>
        <taxon>Salpingoecidae</taxon>
        <taxon>Monosiga</taxon>
    </lineage>
</organism>
<feature type="transmembrane region" description="Helical" evidence="5">
    <location>
        <begin position="225"/>
        <end position="245"/>
    </location>
</feature>
<feature type="transmembrane region" description="Helical" evidence="5">
    <location>
        <begin position="351"/>
        <end position="368"/>
    </location>
</feature>
<dbReference type="Proteomes" id="UP000001357">
    <property type="component" value="Unassembled WGS sequence"/>
</dbReference>
<dbReference type="SUPFAM" id="SSF81321">
    <property type="entry name" value="Family A G protein-coupled receptor-like"/>
    <property type="match status" value="1"/>
</dbReference>
<gene>
    <name evidence="7" type="ORF">MONBRDRAFT_33227</name>
</gene>
<dbReference type="GO" id="GO:0007166">
    <property type="term" value="P:cell surface receptor signaling pathway"/>
    <property type="evidence" value="ECO:0007669"/>
    <property type="project" value="InterPro"/>
</dbReference>
<name>A9V493_MONBE</name>
<evidence type="ECO:0000256" key="5">
    <source>
        <dbReference type="SAM" id="Phobius"/>
    </source>
</evidence>
<sequence length="405" mass="46001">MPLWFCAPKHQHSVPLPQLLFLFTPTLSPLPRPPPPATLFTLHLNDSDPPLQPQPLLTDVGLTAQVTIYLTFRLFSLFPLSLSLSLSLSQPIHLSLSLSLSHTHNTHTHTHTHPHLCLCVCVCLCVSCVSFCDCASNSTLCDTFANENDCRTIVALRITAASMSLLGCLVILFSIWLFQRYRNFAQRLIMFLTGAALLDCFPYFQASEHPRDDMICAAQAVWMTYTDWSVILWICVITYNVYANLVHKQDTTRLERWYHLLAWGFPVIPTAIPLLMGAYGPAGAWCWIKPEHVALRFGIWYCPMIILIVGVAVTYGIIRRQVKRSLTVWQGTYSPNLEEDRDILRRQVQPLLIYPAVYLLLSIFAIVNRVQNAVDTSHPIFVLYLMQSVTSPMQGWLFECIMHAQ</sequence>
<evidence type="ECO:0000313" key="8">
    <source>
        <dbReference type="Proteomes" id="UP000001357"/>
    </source>
</evidence>
<dbReference type="PRINTS" id="PR02001">
    <property type="entry name" value="GCR1CAMPR"/>
</dbReference>
<keyword evidence="4 5" id="KW-0472">Membrane</keyword>
<dbReference type="eggNOG" id="ENOG502QTGV">
    <property type="taxonomic scope" value="Eukaryota"/>
</dbReference>
<keyword evidence="2 5" id="KW-0812">Transmembrane</keyword>
<feature type="transmembrane region" description="Helical" evidence="5">
    <location>
        <begin position="154"/>
        <end position="176"/>
    </location>
</feature>
<dbReference type="PROSITE" id="PS50261">
    <property type="entry name" value="G_PROTEIN_RECEP_F2_4"/>
    <property type="match status" value="1"/>
</dbReference>
<keyword evidence="8" id="KW-1185">Reference proteome</keyword>
<evidence type="ECO:0000259" key="6">
    <source>
        <dbReference type="PROSITE" id="PS50261"/>
    </source>
</evidence>
<dbReference type="EMBL" id="CH991558">
    <property type="protein sequence ID" value="EDQ87578.1"/>
    <property type="molecule type" value="Genomic_DNA"/>
</dbReference>
<dbReference type="GO" id="GO:0005886">
    <property type="term" value="C:plasma membrane"/>
    <property type="evidence" value="ECO:0000318"/>
    <property type="project" value="GO_Central"/>
</dbReference>
<dbReference type="InterPro" id="IPR017981">
    <property type="entry name" value="GPCR_2-like_7TM"/>
</dbReference>
<dbReference type="InterPro" id="IPR022343">
    <property type="entry name" value="GCR1-cAMP_receptor"/>
</dbReference>
<reference evidence="7 8" key="1">
    <citation type="journal article" date="2008" name="Nature">
        <title>The genome of the choanoflagellate Monosiga brevicollis and the origin of metazoans.</title>
        <authorList>
            <consortium name="JGI Sequencing"/>
            <person name="King N."/>
            <person name="Westbrook M.J."/>
            <person name="Young S.L."/>
            <person name="Kuo A."/>
            <person name="Abedin M."/>
            <person name="Chapman J."/>
            <person name="Fairclough S."/>
            <person name="Hellsten U."/>
            <person name="Isogai Y."/>
            <person name="Letunic I."/>
            <person name="Marr M."/>
            <person name="Pincus D."/>
            <person name="Putnam N."/>
            <person name="Rokas A."/>
            <person name="Wright K.J."/>
            <person name="Zuzow R."/>
            <person name="Dirks W."/>
            <person name="Good M."/>
            <person name="Goodstein D."/>
            <person name="Lemons D."/>
            <person name="Li W."/>
            <person name="Lyons J.B."/>
            <person name="Morris A."/>
            <person name="Nichols S."/>
            <person name="Richter D.J."/>
            <person name="Salamov A."/>
            <person name="Bork P."/>
            <person name="Lim W.A."/>
            <person name="Manning G."/>
            <person name="Miller W.T."/>
            <person name="McGinnis W."/>
            <person name="Shapiro H."/>
            <person name="Tjian R."/>
            <person name="Grigoriev I.V."/>
            <person name="Rokhsar D."/>
        </authorList>
    </citation>
    <scope>NUCLEOTIDE SEQUENCE [LARGE SCALE GENOMIC DNA]</scope>
    <source>
        <strain evidence="8">MX1 / ATCC 50154</strain>
    </source>
</reference>
<dbReference type="OMA" id="RINKNFT"/>
<evidence type="ECO:0000313" key="7">
    <source>
        <dbReference type="EMBL" id="EDQ87578.1"/>
    </source>
</evidence>
<accession>A9V493</accession>
<feature type="transmembrane region" description="Helical" evidence="5">
    <location>
        <begin position="257"/>
        <end position="278"/>
    </location>
</feature>
<dbReference type="KEGG" id="mbr:MONBRDRAFT_33227"/>